<comment type="caution">
    <text evidence="2">The sequence shown here is derived from an EMBL/GenBank/DDBJ whole genome shotgun (WGS) entry which is preliminary data.</text>
</comment>
<accession>A0ABU5RLS5</accession>
<dbReference type="EMBL" id="JAYFSI010000014">
    <property type="protein sequence ID" value="MEA5366081.1"/>
    <property type="molecule type" value="Genomic_DNA"/>
</dbReference>
<proteinExistence type="predicted"/>
<dbReference type="Proteomes" id="UP001304298">
    <property type="component" value="Unassembled WGS sequence"/>
</dbReference>
<evidence type="ECO:0000313" key="3">
    <source>
        <dbReference type="Proteomes" id="UP001304298"/>
    </source>
</evidence>
<evidence type="ECO:0000313" key="2">
    <source>
        <dbReference type="EMBL" id="MEA5366081.1"/>
    </source>
</evidence>
<name>A0ABU5RLS5_9PSEU</name>
<keyword evidence="3" id="KW-1185">Reference proteome</keyword>
<reference evidence="2 3" key="1">
    <citation type="submission" date="2023-12" db="EMBL/GenBank/DDBJ databases">
        <title>Amycolatopsis sp. V23-08.</title>
        <authorList>
            <person name="Somphong A."/>
        </authorList>
    </citation>
    <scope>NUCLEOTIDE SEQUENCE [LARGE SCALE GENOMIC DNA]</scope>
    <source>
        <strain evidence="2 3">V23-08</strain>
    </source>
</reference>
<dbReference type="RefSeq" id="WP_323335075.1">
    <property type="nucleotide sequence ID" value="NZ_JAYFSI010000014.1"/>
</dbReference>
<protein>
    <submittedName>
        <fullName evidence="2">Uncharacterized protein</fullName>
    </submittedName>
</protein>
<gene>
    <name evidence="2" type="ORF">VA596_41595</name>
</gene>
<feature type="region of interest" description="Disordered" evidence="1">
    <location>
        <begin position="89"/>
        <end position="126"/>
    </location>
</feature>
<organism evidence="2 3">
    <name type="scientific">Amycolatopsis heterodermiae</name>
    <dbReference type="NCBI Taxonomy" id="3110235"/>
    <lineage>
        <taxon>Bacteria</taxon>
        <taxon>Bacillati</taxon>
        <taxon>Actinomycetota</taxon>
        <taxon>Actinomycetes</taxon>
        <taxon>Pseudonocardiales</taxon>
        <taxon>Pseudonocardiaceae</taxon>
        <taxon>Amycolatopsis</taxon>
    </lineage>
</organism>
<sequence length="138" mass="14753">MSNNDLPALTIAELNRAFEDLTGALADYTGIHGDRLHTRLQAIVDQLHARAELEGTARSMSDDELATHARLLDTYPALGGVVPAAKAIVRGEQARRRQPAQLPPRADFNPRPPTAAAPHSDGTGCPPGCCGAGVRQWR</sequence>
<evidence type="ECO:0000256" key="1">
    <source>
        <dbReference type="SAM" id="MobiDB-lite"/>
    </source>
</evidence>